<reference evidence="3 4" key="1">
    <citation type="submission" date="2017-01" db="EMBL/GenBank/DDBJ databases">
        <authorList>
            <person name="Mah S.A."/>
            <person name="Swanson W.J."/>
            <person name="Moy G.W."/>
            <person name="Vacquier V.D."/>
        </authorList>
    </citation>
    <scope>NUCLEOTIDE SEQUENCE [LARGE SCALE GENOMIC DNA]</scope>
    <source>
        <strain evidence="3 4">ASpG1</strain>
    </source>
</reference>
<feature type="transmembrane region" description="Helical" evidence="2">
    <location>
        <begin position="104"/>
        <end position="127"/>
    </location>
</feature>
<organism evidence="3 4">
    <name type="scientific">Alkalispirochaeta americana</name>
    <dbReference type="NCBI Taxonomy" id="159291"/>
    <lineage>
        <taxon>Bacteria</taxon>
        <taxon>Pseudomonadati</taxon>
        <taxon>Spirochaetota</taxon>
        <taxon>Spirochaetia</taxon>
        <taxon>Spirochaetales</taxon>
        <taxon>Spirochaetaceae</taxon>
        <taxon>Alkalispirochaeta</taxon>
    </lineage>
</organism>
<keyword evidence="2" id="KW-0472">Membrane</keyword>
<protein>
    <submittedName>
        <fullName evidence="3">Heptaprenyl diphosphate synthase</fullName>
    </submittedName>
</protein>
<accession>A0A1N6W0L1</accession>
<evidence type="ECO:0000313" key="3">
    <source>
        <dbReference type="EMBL" id="SIQ83426.1"/>
    </source>
</evidence>
<dbReference type="Gene3D" id="1.10.1760.20">
    <property type="match status" value="1"/>
</dbReference>
<dbReference type="AlphaFoldDB" id="A0A1N6W0L1"/>
<evidence type="ECO:0000313" key="4">
    <source>
        <dbReference type="Proteomes" id="UP000186400"/>
    </source>
</evidence>
<dbReference type="InterPro" id="IPR010898">
    <property type="entry name" value="Hpre_diP_synth_I"/>
</dbReference>
<sequence>MYQPREATDYMSSQNDLPDKGRKEPRDSSRAAPVPSLTDLLALLAAVAIFCSTLEYLIPKPVPFFRIGLANIPLLVMIRVFRPRHLFALALAKVLGQGLINGTLASYVFLFSLAGTLASVAVMIGVVHAGRNQVSLVGVSTAGALASNVVQVSLSVLFIFGSQSWVMAPPFLILGIISGVFVGVLAEYLQGRSRWVARVTADYRTVA</sequence>
<dbReference type="Pfam" id="PF07456">
    <property type="entry name" value="Hpre_diP_synt_I"/>
    <property type="match status" value="1"/>
</dbReference>
<keyword evidence="4" id="KW-1185">Reference proteome</keyword>
<feature type="transmembrane region" description="Helical" evidence="2">
    <location>
        <begin position="40"/>
        <end position="57"/>
    </location>
</feature>
<keyword evidence="2" id="KW-1133">Transmembrane helix</keyword>
<dbReference type="EMBL" id="FTMS01000016">
    <property type="protein sequence ID" value="SIQ83426.1"/>
    <property type="molecule type" value="Genomic_DNA"/>
</dbReference>
<feature type="compositionally biased region" description="Basic and acidic residues" evidence="1">
    <location>
        <begin position="17"/>
        <end position="29"/>
    </location>
</feature>
<gene>
    <name evidence="3" type="ORF">SAMN05920897_11637</name>
</gene>
<name>A0A1N6W0L1_9SPIO</name>
<feature type="transmembrane region" description="Helical" evidence="2">
    <location>
        <begin position="134"/>
        <end position="160"/>
    </location>
</feature>
<evidence type="ECO:0000256" key="2">
    <source>
        <dbReference type="SAM" id="Phobius"/>
    </source>
</evidence>
<proteinExistence type="predicted"/>
<dbReference type="Proteomes" id="UP000186400">
    <property type="component" value="Unassembled WGS sequence"/>
</dbReference>
<evidence type="ECO:0000256" key="1">
    <source>
        <dbReference type="SAM" id="MobiDB-lite"/>
    </source>
</evidence>
<feature type="region of interest" description="Disordered" evidence="1">
    <location>
        <begin position="1"/>
        <end position="32"/>
    </location>
</feature>
<feature type="transmembrane region" description="Helical" evidence="2">
    <location>
        <begin position="166"/>
        <end position="189"/>
    </location>
</feature>
<keyword evidence="2" id="KW-0812">Transmembrane</keyword>
<dbReference type="STRING" id="159291.SAMN05920897_11637"/>